<dbReference type="CDD" id="cd01097">
    <property type="entry name" value="Tetrahydromethanopterin_reductase"/>
    <property type="match status" value="1"/>
</dbReference>
<gene>
    <name evidence="3" type="ORF">ACFPK1_15760</name>
</gene>
<dbReference type="InterPro" id="IPR050564">
    <property type="entry name" value="F420-G6PD/mer"/>
</dbReference>
<keyword evidence="1" id="KW-0560">Oxidoreductase</keyword>
<reference evidence="4" key="1">
    <citation type="journal article" date="2019" name="Int. J. Syst. Evol. Microbiol.">
        <title>The Global Catalogue of Microorganisms (GCM) 10K type strain sequencing project: providing services to taxonomists for standard genome sequencing and annotation.</title>
        <authorList>
            <consortium name="The Broad Institute Genomics Platform"/>
            <consortium name="The Broad Institute Genome Sequencing Center for Infectious Disease"/>
            <person name="Wu L."/>
            <person name="Ma J."/>
        </authorList>
    </citation>
    <scope>NUCLEOTIDE SEQUENCE [LARGE SCALE GENOMIC DNA]</scope>
    <source>
        <strain evidence="4">XZYJ18</strain>
    </source>
</reference>
<dbReference type="PANTHER" id="PTHR43244:SF1">
    <property type="entry name" value="5,10-METHYLENETETRAHYDROMETHANOPTERIN REDUCTASE"/>
    <property type="match status" value="1"/>
</dbReference>
<comment type="caution">
    <text evidence="3">The sequence shown here is derived from an EMBL/GenBank/DDBJ whole genome shotgun (WGS) entry which is preliminary data.</text>
</comment>
<keyword evidence="4" id="KW-1185">Reference proteome</keyword>
<dbReference type="RefSeq" id="WP_378021873.1">
    <property type="nucleotide sequence ID" value="NZ_JBHSKG010000007.1"/>
</dbReference>
<dbReference type="InterPro" id="IPR036661">
    <property type="entry name" value="Luciferase-like_sf"/>
</dbReference>
<name>A0ABV9ZHN9_9PSEU</name>
<evidence type="ECO:0000313" key="3">
    <source>
        <dbReference type="EMBL" id="MFC5139697.1"/>
    </source>
</evidence>
<evidence type="ECO:0000259" key="2">
    <source>
        <dbReference type="Pfam" id="PF00296"/>
    </source>
</evidence>
<proteinExistence type="predicted"/>
<dbReference type="EMBL" id="JBHSKG010000007">
    <property type="protein sequence ID" value="MFC5139697.1"/>
    <property type="molecule type" value="Genomic_DNA"/>
</dbReference>
<feature type="domain" description="Luciferase-like" evidence="2">
    <location>
        <begin position="15"/>
        <end position="299"/>
    </location>
</feature>
<dbReference type="Pfam" id="PF00296">
    <property type="entry name" value="Bac_luciferase"/>
    <property type="match status" value="1"/>
</dbReference>
<accession>A0ABV9ZHN9</accession>
<dbReference type="Proteomes" id="UP001596175">
    <property type="component" value="Unassembled WGS sequence"/>
</dbReference>
<dbReference type="InterPro" id="IPR011251">
    <property type="entry name" value="Luciferase-like_dom"/>
</dbReference>
<dbReference type="Gene3D" id="3.20.20.30">
    <property type="entry name" value="Luciferase-like domain"/>
    <property type="match status" value="1"/>
</dbReference>
<organism evidence="3 4">
    <name type="scientific">Actinomycetospora rhizophila</name>
    <dbReference type="NCBI Taxonomy" id="1416876"/>
    <lineage>
        <taxon>Bacteria</taxon>
        <taxon>Bacillati</taxon>
        <taxon>Actinomycetota</taxon>
        <taxon>Actinomycetes</taxon>
        <taxon>Pseudonocardiales</taxon>
        <taxon>Pseudonocardiaceae</taxon>
        <taxon>Actinomycetospora</taxon>
    </lineage>
</organism>
<dbReference type="PANTHER" id="PTHR43244">
    <property type="match status" value="1"/>
</dbReference>
<protein>
    <submittedName>
        <fullName evidence="3">LLM class flavin-dependent oxidoreductase</fullName>
    </submittedName>
</protein>
<evidence type="ECO:0000256" key="1">
    <source>
        <dbReference type="ARBA" id="ARBA00023002"/>
    </source>
</evidence>
<sequence length="324" mass="33712">MSGLGVGLTPMETRRDVVLHVARRAEELGYDRFSVAEAWGWDAGVLLAEVAGATERIGLGIGVMNTWGRSAATIAMLAASVNAVSGGRFRLGLGAGSPALAEGLHDVPFDRPVEHLAAVTVQVRRLLRGERLEPTTGAKGLRLGVPPSPGVALHLAALGPRSIRRAGELADGWDPFFVPVSGLGRLCEGLREGAAHAGRDVPVVCPAVPAAVADDPALARATASWWVAFYLTSMGPLYPATVRAHGLGEAVDEVVAANPTGRTTDVPGSADVLLDELTIHGDAAQGRAALERWRAAGAEEPAIVLPPGRPVEELDHVLEALRPA</sequence>
<dbReference type="SUPFAM" id="SSF51679">
    <property type="entry name" value="Bacterial luciferase-like"/>
    <property type="match status" value="1"/>
</dbReference>
<evidence type="ECO:0000313" key="4">
    <source>
        <dbReference type="Proteomes" id="UP001596175"/>
    </source>
</evidence>